<reference evidence="3" key="1">
    <citation type="submission" date="2023-03" db="EMBL/GenBank/DDBJ databases">
        <authorList>
            <person name="Julca I."/>
        </authorList>
    </citation>
    <scope>NUCLEOTIDE SEQUENCE</scope>
</reference>
<organism evidence="3 4">
    <name type="scientific">Oldenlandia corymbosa var. corymbosa</name>
    <dbReference type="NCBI Taxonomy" id="529605"/>
    <lineage>
        <taxon>Eukaryota</taxon>
        <taxon>Viridiplantae</taxon>
        <taxon>Streptophyta</taxon>
        <taxon>Embryophyta</taxon>
        <taxon>Tracheophyta</taxon>
        <taxon>Spermatophyta</taxon>
        <taxon>Magnoliopsida</taxon>
        <taxon>eudicotyledons</taxon>
        <taxon>Gunneridae</taxon>
        <taxon>Pentapetalae</taxon>
        <taxon>asterids</taxon>
        <taxon>lamiids</taxon>
        <taxon>Gentianales</taxon>
        <taxon>Rubiaceae</taxon>
        <taxon>Rubioideae</taxon>
        <taxon>Spermacoceae</taxon>
        <taxon>Hedyotis-Oldenlandia complex</taxon>
        <taxon>Oldenlandia</taxon>
    </lineage>
</organism>
<feature type="coiled-coil region" evidence="1">
    <location>
        <begin position="274"/>
        <end position="325"/>
    </location>
</feature>
<feature type="compositionally biased region" description="Basic and acidic residues" evidence="2">
    <location>
        <begin position="156"/>
        <end position="172"/>
    </location>
</feature>
<dbReference type="Proteomes" id="UP001161247">
    <property type="component" value="Chromosome 3"/>
</dbReference>
<name>A0AAV1CVC5_OLDCO</name>
<dbReference type="EMBL" id="OX459120">
    <property type="protein sequence ID" value="CAI9099626.1"/>
    <property type="molecule type" value="Genomic_DNA"/>
</dbReference>
<proteinExistence type="predicted"/>
<feature type="region of interest" description="Disordered" evidence="2">
    <location>
        <begin position="145"/>
        <end position="174"/>
    </location>
</feature>
<evidence type="ECO:0000256" key="1">
    <source>
        <dbReference type="SAM" id="Coils"/>
    </source>
</evidence>
<evidence type="ECO:0000313" key="4">
    <source>
        <dbReference type="Proteomes" id="UP001161247"/>
    </source>
</evidence>
<evidence type="ECO:0000313" key="3">
    <source>
        <dbReference type="EMBL" id="CAI9099626.1"/>
    </source>
</evidence>
<accession>A0AAV1CVC5</accession>
<sequence>MLPLRVRRQGSKVMSTVKRQRWCSAVEKSRSCRRWSRFRKRRREFGGSAVDGEEVEKMVAFGDDGLRGGYGSNRRCVDEEDDGAADCFVALEESKEVGGGLVCSGKVEYFCNRKVMSSSNAGSRLFGDEDSFVIVNSDEDVTATAAPQKKKKRIVKVGDRAKSKKTKTDAPSKETTQLGIEMVPLGTESVQKPVPEAGPSIVPPRGGEREGPLVREAIVLPPQLFEGGSSMVVHTFSNPPSIECPILEEFVTQLNEADSLRLKSAASMAYLVQLRKLREDLATARAEKDEALFEVVTLEEKARQVQAKEAEIVEVQAKYDELDEKMKSFASLHISKEELHQWCTTFMNKMMSTGGMVVALEEMNLVATKCGAHRVGVAELKRLDQDRPIKAKWFKQLLMKDPKKTMHEAMVKVLTKLSLEQLPLWRALTGAMAKMSSPAEIASFPGDVPTILGKGPSEEDPIPEVPDEYMGIELEDADEATEEDVADTGHSGVQRTVEDASQDPSKDLPRTLLKAVMLLETVAHLENDLLDAIRTHNVKVNQYLINEIKGLREEMQRRDVQSLKDHSDSLTLEAEIHDELVTLEKENARLRARQQITVSPWFLEKHQVLARVQHMIMGRTRRFIAAMDILKERSREIELLTDYIAELQNLLLDNNIDFKVFERPEETVDPRTRSSREELLMRVHAQDTEIVDLKDKLNQCVNLVSLHGYKGIIHPSPDNPIREVLVIV</sequence>
<dbReference type="AlphaFoldDB" id="A0AAV1CVC5"/>
<evidence type="ECO:0000256" key="2">
    <source>
        <dbReference type="SAM" id="MobiDB-lite"/>
    </source>
</evidence>
<keyword evidence="1" id="KW-0175">Coiled coil</keyword>
<protein>
    <submittedName>
        <fullName evidence="3">OLC1v1036478C1</fullName>
    </submittedName>
</protein>
<gene>
    <name evidence="3" type="ORF">OLC1_LOCUS9607</name>
</gene>
<keyword evidence="4" id="KW-1185">Reference proteome</keyword>